<keyword evidence="9" id="KW-0325">Glycoprotein</keyword>
<evidence type="ECO:0000256" key="7">
    <source>
        <dbReference type="ARBA" id="ARBA00022840"/>
    </source>
</evidence>
<dbReference type="Gene3D" id="3.30.430.20">
    <property type="entry name" value="Gnk2 domain, C-X8-C-X2-C motif"/>
    <property type="match status" value="2"/>
</dbReference>
<evidence type="ECO:0000256" key="6">
    <source>
        <dbReference type="ARBA" id="ARBA00022777"/>
    </source>
</evidence>
<proteinExistence type="evidence at transcript level"/>
<feature type="domain" description="Protein kinase" evidence="13">
    <location>
        <begin position="340"/>
        <end position="596"/>
    </location>
</feature>
<dbReference type="PROSITE" id="PS00107">
    <property type="entry name" value="PROTEIN_KINASE_ATP"/>
    <property type="match status" value="1"/>
</dbReference>
<dbReference type="FunFam" id="1.10.510.10:FF:000336">
    <property type="entry name" value="Cysteine-rich receptor-like protein kinase 2"/>
    <property type="match status" value="1"/>
</dbReference>
<keyword evidence="2" id="KW-0808">Transferase</keyword>
<dbReference type="SMART" id="SM00220">
    <property type="entry name" value="S_TKc"/>
    <property type="match status" value="1"/>
</dbReference>
<evidence type="ECO:0000256" key="2">
    <source>
        <dbReference type="ARBA" id="ARBA00022679"/>
    </source>
</evidence>
<feature type="domain" description="Gnk2-homologous" evidence="14">
    <location>
        <begin position="149"/>
        <end position="254"/>
    </location>
</feature>
<keyword evidence="3 12" id="KW-0732">Signal</keyword>
<dbReference type="Gene3D" id="3.30.200.20">
    <property type="entry name" value="Phosphorylase Kinase, domain 1"/>
    <property type="match status" value="1"/>
</dbReference>
<evidence type="ECO:0000256" key="10">
    <source>
        <dbReference type="PROSITE-ProRule" id="PRU10141"/>
    </source>
</evidence>
<evidence type="ECO:0000256" key="12">
    <source>
        <dbReference type="SAM" id="SignalP"/>
    </source>
</evidence>
<evidence type="ECO:0000259" key="14">
    <source>
        <dbReference type="PROSITE" id="PS51473"/>
    </source>
</evidence>
<reference evidence="15" key="1">
    <citation type="journal article" date="2007" name="Plant Biotechnol. (Sheffield)">
        <title>Isolation and characterization of novel genes controlled by short-day treatment in Pharbitis nil.</title>
        <authorList>
            <person name="Higuchi Y."/>
            <person name="Sage-Ono K."/>
            <person name="Kamada H."/>
            <person name="Ono M."/>
        </authorList>
    </citation>
    <scope>NUCLEOTIDE SEQUENCE</scope>
</reference>
<feature type="signal peptide" evidence="12">
    <location>
        <begin position="1"/>
        <end position="34"/>
    </location>
</feature>
<evidence type="ECO:0000256" key="9">
    <source>
        <dbReference type="ARBA" id="ARBA00023180"/>
    </source>
</evidence>
<dbReference type="SUPFAM" id="SSF56112">
    <property type="entry name" value="Protein kinase-like (PK-like)"/>
    <property type="match status" value="1"/>
</dbReference>
<keyword evidence="7 10" id="KW-0067">ATP-binding</keyword>
<evidence type="ECO:0000256" key="5">
    <source>
        <dbReference type="ARBA" id="ARBA00022741"/>
    </source>
</evidence>
<dbReference type="GO" id="GO:0004674">
    <property type="term" value="F:protein serine/threonine kinase activity"/>
    <property type="evidence" value="ECO:0007669"/>
    <property type="project" value="UniProtKB-KW"/>
</dbReference>
<feature type="domain" description="Gnk2-homologous" evidence="14">
    <location>
        <begin position="38"/>
        <end position="143"/>
    </location>
</feature>
<feature type="transmembrane region" description="Helical" evidence="11">
    <location>
        <begin position="288"/>
        <end position="309"/>
    </location>
</feature>
<evidence type="ECO:0000256" key="11">
    <source>
        <dbReference type="SAM" id="Phobius"/>
    </source>
</evidence>
<feature type="binding site" evidence="10">
    <location>
        <position position="369"/>
    </location>
    <ligand>
        <name>ATP</name>
        <dbReference type="ChEBI" id="CHEBI:30616"/>
    </ligand>
</feature>
<dbReference type="InterPro" id="IPR000719">
    <property type="entry name" value="Prot_kinase_dom"/>
</dbReference>
<keyword evidence="8" id="KW-0675">Receptor</keyword>
<evidence type="ECO:0000313" key="15">
    <source>
        <dbReference type="EMBL" id="BAF95165.1"/>
    </source>
</evidence>
<dbReference type="PROSITE" id="PS00108">
    <property type="entry name" value="PROTEIN_KINASE_ST"/>
    <property type="match status" value="1"/>
</dbReference>
<sequence length="603" mass="66425">MIDRLLSDMAGSGRWRWLAVVMLVVVSVSEPAFSDPQTNQVDKGCSQTNVTNAAADYAKELNASFSDLRRQLSRSNKSFATTSTAIATAHPIYALAQCRNYLSNPDCVACFDAAVSVARNCSLATGARVTLDGCFLRYDSALFYAQITDNGSHPICGKGSAGKQDVFNTTAKQLLKDLVFATPKIGFFAAAKRVSAGGATAAYAVTQCIETLDENSCLAYLSIAYINIQTCLPISSVGRAVGIGCFMRYSDKHFFAINYQTTEPAYSIMWPGNIISSPGSSGKKKSSLAGVVGGVGIIFALAAIFLFYSQSKKPKAARRGDILGTENYRYKDLKAATKAFSEENKLGKGGFGDVYKGTLMNGDVVAVKKLAMIYSRAKVDFNTEVRLITNVRHRNLIRLLGCSANGEELLLVYEYMANASLERYIYGDKRGMLNWKQRVDIIFGTARGLSYLHDICIIHRDIKSSNILLDDDFHPKIADFGLARLLSENQSHVSTKFAGTLGYTAPEYAIHGHLSEKVDIYSFGIVILEIISGRRSSDIRVEPVTEYLLEQALKLYENEEYLELVDKTLEANEYKVEEMKRMLEIAMVCTQSPPVLGQAWRKW</sequence>
<evidence type="ECO:0000256" key="3">
    <source>
        <dbReference type="ARBA" id="ARBA00022729"/>
    </source>
</evidence>
<keyword evidence="4" id="KW-0677">Repeat</keyword>
<dbReference type="InterPro" id="IPR017441">
    <property type="entry name" value="Protein_kinase_ATP_BS"/>
</dbReference>
<evidence type="ECO:0000256" key="4">
    <source>
        <dbReference type="ARBA" id="ARBA00022737"/>
    </source>
</evidence>
<gene>
    <name evidence="15" type="primary">PnA6-12</name>
</gene>
<dbReference type="EMBL" id="AB277189">
    <property type="protein sequence ID" value="BAF95165.1"/>
    <property type="molecule type" value="mRNA"/>
</dbReference>
<dbReference type="Pfam" id="PF00069">
    <property type="entry name" value="Pkinase"/>
    <property type="match status" value="1"/>
</dbReference>
<dbReference type="InterPro" id="IPR008271">
    <property type="entry name" value="Ser/Thr_kinase_AS"/>
</dbReference>
<keyword evidence="11" id="KW-0812">Transmembrane</keyword>
<dbReference type="CDD" id="cd14066">
    <property type="entry name" value="STKc_IRAK"/>
    <property type="match status" value="1"/>
</dbReference>
<keyword evidence="6 15" id="KW-0418">Kinase</keyword>
<dbReference type="Pfam" id="PF01657">
    <property type="entry name" value="Stress-antifung"/>
    <property type="match status" value="2"/>
</dbReference>
<protein>
    <submittedName>
        <fullName evidence="15">Protein kinase</fullName>
    </submittedName>
</protein>
<accession>A9CM11</accession>
<dbReference type="GO" id="GO:0005524">
    <property type="term" value="F:ATP binding"/>
    <property type="evidence" value="ECO:0007669"/>
    <property type="project" value="UniProtKB-UniRule"/>
</dbReference>
<dbReference type="InterPro" id="IPR002902">
    <property type="entry name" value="GNK2"/>
</dbReference>
<name>A9CM11_IPONI</name>
<evidence type="ECO:0000256" key="1">
    <source>
        <dbReference type="ARBA" id="ARBA00022527"/>
    </source>
</evidence>
<keyword evidence="1" id="KW-0723">Serine/threonine-protein kinase</keyword>
<keyword evidence="11" id="KW-0472">Membrane</keyword>
<dbReference type="InterPro" id="IPR052059">
    <property type="entry name" value="CR_Ser/Thr_kinase"/>
</dbReference>
<dbReference type="CDD" id="cd23509">
    <property type="entry name" value="Gnk2-like"/>
    <property type="match status" value="2"/>
</dbReference>
<evidence type="ECO:0000259" key="13">
    <source>
        <dbReference type="PROSITE" id="PS50011"/>
    </source>
</evidence>
<keyword evidence="11" id="KW-1133">Transmembrane helix</keyword>
<organism evidence="15">
    <name type="scientific">Ipomoea nil</name>
    <name type="common">Japanese morning glory</name>
    <name type="synonym">Pharbitis nil</name>
    <dbReference type="NCBI Taxonomy" id="35883"/>
    <lineage>
        <taxon>Eukaryota</taxon>
        <taxon>Viridiplantae</taxon>
        <taxon>Streptophyta</taxon>
        <taxon>Embryophyta</taxon>
        <taxon>Tracheophyta</taxon>
        <taxon>Spermatophyta</taxon>
        <taxon>Magnoliopsida</taxon>
        <taxon>eudicotyledons</taxon>
        <taxon>Gunneridae</taxon>
        <taxon>Pentapetalae</taxon>
        <taxon>asterids</taxon>
        <taxon>lamiids</taxon>
        <taxon>Solanales</taxon>
        <taxon>Convolvulaceae</taxon>
        <taxon>Ipomoeeae</taxon>
        <taxon>Ipomoea</taxon>
    </lineage>
</organism>
<keyword evidence="5 10" id="KW-0547">Nucleotide-binding</keyword>
<dbReference type="PANTHER" id="PTHR47973">
    <property type="entry name" value="CYSTEINE-RICH RECEPTOR-LIKE PROTEIN KINASE 3"/>
    <property type="match status" value="1"/>
</dbReference>
<dbReference type="AlphaFoldDB" id="A9CM11"/>
<feature type="chain" id="PRO_5002736659" evidence="12">
    <location>
        <begin position="35"/>
        <end position="603"/>
    </location>
</feature>
<dbReference type="FunFam" id="3.30.200.20:FF:000162">
    <property type="entry name" value="Adenine nucleotide alpha hydrolase-like domain kinase"/>
    <property type="match status" value="1"/>
</dbReference>
<dbReference type="PROSITE" id="PS51473">
    <property type="entry name" value="GNK2"/>
    <property type="match status" value="2"/>
</dbReference>
<evidence type="ECO:0000256" key="8">
    <source>
        <dbReference type="ARBA" id="ARBA00023170"/>
    </source>
</evidence>
<dbReference type="InterPro" id="IPR038408">
    <property type="entry name" value="GNK2_sf"/>
</dbReference>
<dbReference type="PROSITE" id="PS50011">
    <property type="entry name" value="PROTEIN_KINASE_DOM"/>
    <property type="match status" value="1"/>
</dbReference>
<dbReference type="InterPro" id="IPR011009">
    <property type="entry name" value="Kinase-like_dom_sf"/>
</dbReference>
<dbReference type="Gene3D" id="1.10.510.10">
    <property type="entry name" value="Transferase(Phosphotransferase) domain 1"/>
    <property type="match status" value="1"/>
</dbReference>